<protein>
    <submittedName>
        <fullName evidence="1">Uncharacterized protein</fullName>
    </submittedName>
</protein>
<dbReference type="Proteomes" id="UP000016933">
    <property type="component" value="Unassembled WGS sequence"/>
</dbReference>
<reference evidence="1 2" key="2">
    <citation type="journal article" date="2012" name="PLoS Pathog.">
        <title>Diverse lifestyles and strategies of plant pathogenesis encoded in the genomes of eighteen Dothideomycetes fungi.</title>
        <authorList>
            <person name="Ohm R.A."/>
            <person name="Feau N."/>
            <person name="Henrissat B."/>
            <person name="Schoch C.L."/>
            <person name="Horwitz B.A."/>
            <person name="Barry K.W."/>
            <person name="Condon B.J."/>
            <person name="Copeland A.C."/>
            <person name="Dhillon B."/>
            <person name="Glaser F."/>
            <person name="Hesse C.N."/>
            <person name="Kosti I."/>
            <person name="LaButti K."/>
            <person name="Lindquist E.A."/>
            <person name="Lucas S."/>
            <person name="Salamov A.A."/>
            <person name="Bradshaw R.E."/>
            <person name="Ciuffetti L."/>
            <person name="Hamelin R.C."/>
            <person name="Kema G.H.J."/>
            <person name="Lawrence C."/>
            <person name="Scott J.A."/>
            <person name="Spatafora J.W."/>
            <person name="Turgeon B.G."/>
            <person name="de Wit P.J.G.M."/>
            <person name="Zhong S."/>
            <person name="Goodwin S.B."/>
            <person name="Grigoriev I.V."/>
        </authorList>
    </citation>
    <scope>NUCLEOTIDE SEQUENCE [LARGE SCALE GENOMIC DNA]</scope>
    <source>
        <strain evidence="2">NZE10 / CBS 128990</strain>
    </source>
</reference>
<dbReference type="AlphaFoldDB" id="N1PTE0"/>
<dbReference type="HOGENOM" id="CLU_2263660_0_0_1"/>
<dbReference type="OrthoDB" id="363185at2759"/>
<keyword evidence="2" id="KW-1185">Reference proteome</keyword>
<gene>
    <name evidence="1" type="ORF">DOTSEDRAFT_22771</name>
</gene>
<organism evidence="1 2">
    <name type="scientific">Dothistroma septosporum (strain NZE10 / CBS 128990)</name>
    <name type="common">Red band needle blight fungus</name>
    <name type="synonym">Mycosphaerella pini</name>
    <dbReference type="NCBI Taxonomy" id="675120"/>
    <lineage>
        <taxon>Eukaryota</taxon>
        <taxon>Fungi</taxon>
        <taxon>Dikarya</taxon>
        <taxon>Ascomycota</taxon>
        <taxon>Pezizomycotina</taxon>
        <taxon>Dothideomycetes</taxon>
        <taxon>Dothideomycetidae</taxon>
        <taxon>Mycosphaerellales</taxon>
        <taxon>Mycosphaerellaceae</taxon>
        <taxon>Dothistroma</taxon>
    </lineage>
</organism>
<dbReference type="EMBL" id="KB446537">
    <property type="protein sequence ID" value="EME46736.1"/>
    <property type="molecule type" value="Genomic_DNA"/>
</dbReference>
<evidence type="ECO:0000313" key="1">
    <source>
        <dbReference type="EMBL" id="EME46736.1"/>
    </source>
</evidence>
<accession>N1PTE0</accession>
<name>N1PTE0_DOTSN</name>
<sequence length="103" mass="11830">MGEIVFLVLCWANDRRPFGYKPLLGAPEVDLAMFQSMYGKPGSPLLVAPREMTRLERIQRTKRRAEHWVKKERLALRAKAASAVLYCKEKYDSAALAVEIFFI</sequence>
<evidence type="ECO:0000313" key="2">
    <source>
        <dbReference type="Proteomes" id="UP000016933"/>
    </source>
</evidence>
<reference evidence="2" key="1">
    <citation type="journal article" date="2012" name="PLoS Genet.">
        <title>The genomes of the fungal plant pathogens Cladosporium fulvum and Dothistroma septosporum reveal adaptation to different hosts and lifestyles but also signatures of common ancestry.</title>
        <authorList>
            <person name="de Wit P.J.G.M."/>
            <person name="van der Burgt A."/>
            <person name="Oekmen B."/>
            <person name="Stergiopoulos I."/>
            <person name="Abd-Elsalam K.A."/>
            <person name="Aerts A.L."/>
            <person name="Bahkali A.H."/>
            <person name="Beenen H.G."/>
            <person name="Chettri P."/>
            <person name="Cox M.P."/>
            <person name="Datema E."/>
            <person name="de Vries R.P."/>
            <person name="Dhillon B."/>
            <person name="Ganley A.R."/>
            <person name="Griffiths S.A."/>
            <person name="Guo Y."/>
            <person name="Hamelin R.C."/>
            <person name="Henrissat B."/>
            <person name="Kabir M.S."/>
            <person name="Jashni M.K."/>
            <person name="Kema G."/>
            <person name="Klaubauf S."/>
            <person name="Lapidus A."/>
            <person name="Levasseur A."/>
            <person name="Lindquist E."/>
            <person name="Mehrabi R."/>
            <person name="Ohm R.A."/>
            <person name="Owen T.J."/>
            <person name="Salamov A."/>
            <person name="Schwelm A."/>
            <person name="Schijlen E."/>
            <person name="Sun H."/>
            <person name="van den Burg H.A."/>
            <person name="van Ham R.C.H.J."/>
            <person name="Zhang S."/>
            <person name="Goodwin S.B."/>
            <person name="Grigoriev I.V."/>
            <person name="Collemare J."/>
            <person name="Bradshaw R.E."/>
        </authorList>
    </citation>
    <scope>NUCLEOTIDE SEQUENCE [LARGE SCALE GENOMIC DNA]</scope>
    <source>
        <strain evidence="2">NZE10 / CBS 128990</strain>
    </source>
</reference>
<proteinExistence type="predicted"/>